<dbReference type="GeneID" id="24573991"/>
<dbReference type="EC" id="1.5.1.3" evidence="2"/>
<dbReference type="GO" id="GO:0046452">
    <property type="term" value="P:dihydrofolate metabolic process"/>
    <property type="evidence" value="ECO:0007669"/>
    <property type="project" value="TreeGrafter"/>
</dbReference>
<evidence type="ECO:0000259" key="6">
    <source>
        <dbReference type="PROSITE" id="PS51330"/>
    </source>
</evidence>
<dbReference type="Proteomes" id="UP000030203">
    <property type="component" value="Segment"/>
</dbReference>
<dbReference type="GO" id="GO:0046654">
    <property type="term" value="P:tetrahydrofolate biosynthetic process"/>
    <property type="evidence" value="ECO:0007669"/>
    <property type="project" value="InterPro"/>
</dbReference>
<dbReference type="InterPro" id="IPR024072">
    <property type="entry name" value="DHFR-like_dom_sf"/>
</dbReference>
<dbReference type="KEGG" id="vg:24573991"/>
<keyword evidence="4" id="KW-0521">NADP</keyword>
<keyword evidence="5" id="KW-0560">Oxidoreductase</keyword>
<evidence type="ECO:0000256" key="1">
    <source>
        <dbReference type="ARBA" id="ARBA00004903"/>
    </source>
</evidence>
<dbReference type="PRINTS" id="PR00070">
    <property type="entry name" value="DHFR"/>
</dbReference>
<dbReference type="EMBL" id="KM236239">
    <property type="protein sequence ID" value="AIW03789.1"/>
    <property type="molecule type" value="Genomic_DNA"/>
</dbReference>
<organism evidence="7 8">
    <name type="scientific">Citrobacter phage Moogle</name>
    <dbReference type="NCBI Taxonomy" id="1540094"/>
    <lineage>
        <taxon>Viruses</taxon>
        <taxon>Duplodnaviria</taxon>
        <taxon>Heunggongvirae</taxon>
        <taxon>Uroviricota</taxon>
        <taxon>Caudoviricetes</taxon>
        <taxon>Andersonviridae</taxon>
        <taxon>Ounavirinae</taxon>
        <taxon>Mooglevirus</taxon>
        <taxon>Mooglevirus moogle</taxon>
    </lineage>
</organism>
<comment type="pathway">
    <text evidence="1">Cofactor biosynthesis; tetrahydrofolate biosynthesis; 5,6,7,8-tetrahydrofolate from 7,8-dihydrofolate: step 1/1.</text>
</comment>
<dbReference type="GO" id="GO:0004146">
    <property type="term" value="F:dihydrofolate reductase activity"/>
    <property type="evidence" value="ECO:0007669"/>
    <property type="project" value="UniProtKB-EC"/>
</dbReference>
<dbReference type="CDD" id="cd00209">
    <property type="entry name" value="DHFR"/>
    <property type="match status" value="1"/>
</dbReference>
<evidence type="ECO:0000256" key="4">
    <source>
        <dbReference type="ARBA" id="ARBA00022857"/>
    </source>
</evidence>
<accession>A0A0A0RQ59</accession>
<dbReference type="InterPro" id="IPR012259">
    <property type="entry name" value="DHFR"/>
</dbReference>
<dbReference type="InterPro" id="IPR001796">
    <property type="entry name" value="DHFR_dom"/>
</dbReference>
<gene>
    <name evidence="7" type="ORF">CPT_Moogle52</name>
</gene>
<dbReference type="SUPFAM" id="SSF53597">
    <property type="entry name" value="Dihydrofolate reductase-like"/>
    <property type="match status" value="1"/>
</dbReference>
<evidence type="ECO:0000256" key="3">
    <source>
        <dbReference type="ARBA" id="ARBA00022563"/>
    </source>
</evidence>
<evidence type="ECO:0000313" key="7">
    <source>
        <dbReference type="EMBL" id="AIW03789.1"/>
    </source>
</evidence>
<evidence type="ECO:0000256" key="5">
    <source>
        <dbReference type="ARBA" id="ARBA00023002"/>
    </source>
</evidence>
<dbReference type="PROSITE" id="PS51330">
    <property type="entry name" value="DHFR_2"/>
    <property type="match status" value="1"/>
</dbReference>
<protein>
    <recommendedName>
        <fullName evidence="2">dihydrofolate reductase</fullName>
        <ecNumber evidence="2">1.5.1.3</ecNumber>
    </recommendedName>
</protein>
<dbReference type="PANTHER" id="PTHR48069">
    <property type="entry name" value="DIHYDROFOLATE REDUCTASE"/>
    <property type="match status" value="1"/>
</dbReference>
<dbReference type="GO" id="GO:0050661">
    <property type="term" value="F:NADP binding"/>
    <property type="evidence" value="ECO:0007669"/>
    <property type="project" value="InterPro"/>
</dbReference>
<dbReference type="GO" id="GO:0046655">
    <property type="term" value="P:folic acid metabolic process"/>
    <property type="evidence" value="ECO:0007669"/>
    <property type="project" value="TreeGrafter"/>
</dbReference>
<feature type="domain" description="DHFR" evidence="6">
    <location>
        <begin position="1"/>
        <end position="175"/>
    </location>
</feature>
<dbReference type="Gene3D" id="3.40.430.10">
    <property type="entry name" value="Dihydrofolate Reductase, subunit A"/>
    <property type="match status" value="1"/>
</dbReference>
<evidence type="ECO:0000256" key="2">
    <source>
        <dbReference type="ARBA" id="ARBA00012856"/>
    </source>
</evidence>
<proteinExistence type="predicted"/>
<dbReference type="GO" id="GO:0006730">
    <property type="term" value="P:one-carbon metabolic process"/>
    <property type="evidence" value="ECO:0007669"/>
    <property type="project" value="UniProtKB-KW"/>
</dbReference>
<dbReference type="OrthoDB" id="9577at10239"/>
<reference evidence="7 8" key="1">
    <citation type="journal article" date="2015" name="Genome Announc.">
        <title>Complete Genome Sequence of Citrobacter freundii Myophage Moogle.</title>
        <authorList>
            <person name="Nguyen Q.T."/>
            <person name="Luna A.J."/>
            <person name="Hernandez A.C."/>
            <person name="Kuty Everett G.F."/>
        </authorList>
    </citation>
    <scope>NUCLEOTIDE SEQUENCE [LARGE SCALE GENOMIC DNA]</scope>
</reference>
<dbReference type="RefSeq" id="YP_009145695.1">
    <property type="nucleotide sequence ID" value="NC_027293.1"/>
</dbReference>
<dbReference type="Pfam" id="PF00186">
    <property type="entry name" value="DHFR_1"/>
    <property type="match status" value="1"/>
</dbReference>
<keyword evidence="3" id="KW-0554">One-carbon metabolism</keyword>
<name>A0A0A0RQ59_9CAUD</name>
<sequence length="181" mass="20358">MIKLIFASGINGEFGTATGMPWPRNKQDMAEFKKQTVNQLVLMGSETWKTLGSKPLPNRENLVLTNSLDFFGLDFKDDSHCKARVKPESFGAFLKYIDNSIVEDVLVIGGANILVSALPYADVVFHSVIQEVTEEATVKLPYEGFFQYLYDTELFAKVQSKPSEDKSVVFDTYVPQVRGRF</sequence>
<keyword evidence="8" id="KW-1185">Reference proteome</keyword>
<dbReference type="PANTHER" id="PTHR48069:SF3">
    <property type="entry name" value="DIHYDROFOLATE REDUCTASE"/>
    <property type="match status" value="1"/>
</dbReference>
<evidence type="ECO:0000313" key="8">
    <source>
        <dbReference type="Proteomes" id="UP000030203"/>
    </source>
</evidence>